<comment type="caution">
    <text evidence="9">The sequence shown here is derived from an EMBL/GenBank/DDBJ whole genome shotgun (WGS) entry which is preliminary data.</text>
</comment>
<dbReference type="Pfam" id="PF00121">
    <property type="entry name" value="TIM"/>
    <property type="match status" value="1"/>
</dbReference>
<accession>A0A3P3QDW3</accession>
<evidence type="ECO:0000256" key="8">
    <source>
        <dbReference type="RuleBase" id="RU363013"/>
    </source>
</evidence>
<name>A0A3P3QDW3_9GAMM</name>
<dbReference type="OrthoDB" id="9809429at2"/>
<evidence type="ECO:0000256" key="2">
    <source>
        <dbReference type="ARBA" id="ARBA00007422"/>
    </source>
</evidence>
<dbReference type="GO" id="GO:0019563">
    <property type="term" value="P:glycerol catabolic process"/>
    <property type="evidence" value="ECO:0007669"/>
    <property type="project" value="TreeGrafter"/>
</dbReference>
<evidence type="ECO:0000256" key="1">
    <source>
        <dbReference type="ARBA" id="ARBA00004680"/>
    </source>
</evidence>
<dbReference type="NCBIfam" id="TIGR00419">
    <property type="entry name" value="tim"/>
    <property type="match status" value="1"/>
</dbReference>
<feature type="active site" description="Electrophile" evidence="7">
    <location>
        <position position="92"/>
    </location>
</feature>
<comment type="pathway">
    <text evidence="7 8">Carbohydrate biosynthesis; gluconeogenesis.</text>
</comment>
<comment type="subcellular location">
    <subcellularLocation>
        <location evidence="7 8">Cytoplasm</location>
    </subcellularLocation>
</comment>
<evidence type="ECO:0000256" key="3">
    <source>
        <dbReference type="ARBA" id="ARBA00022432"/>
    </source>
</evidence>
<keyword evidence="4 7" id="KW-0963">Cytoplasm</keyword>
<evidence type="ECO:0000256" key="6">
    <source>
        <dbReference type="ARBA" id="ARBA00023235"/>
    </source>
</evidence>
<dbReference type="GO" id="GO:0046166">
    <property type="term" value="P:glyceraldehyde-3-phosphate biosynthetic process"/>
    <property type="evidence" value="ECO:0007669"/>
    <property type="project" value="TreeGrafter"/>
</dbReference>
<comment type="pathway">
    <text evidence="1 7 8">Carbohydrate degradation; glycolysis; D-glyceraldehyde 3-phosphate from glycerone phosphate: step 1/1.</text>
</comment>
<reference evidence="9 10" key="1">
    <citation type="submission" date="2018-11" db="EMBL/GenBank/DDBJ databases">
        <title>Draft genome analysis of Rheinheimera mesophila isolated from an industrial waste site.</title>
        <authorList>
            <person name="Yu Q."/>
            <person name="Qi Y."/>
            <person name="Zhang H."/>
            <person name="Lu Y."/>
            <person name="Pu J."/>
        </authorList>
    </citation>
    <scope>NUCLEOTIDE SEQUENCE [LARGE SCALE GENOMIC DNA]</scope>
    <source>
        <strain evidence="9 10">IITR13</strain>
    </source>
</reference>
<dbReference type="PANTHER" id="PTHR21139:SF42">
    <property type="entry name" value="TRIOSEPHOSPHATE ISOMERASE"/>
    <property type="match status" value="1"/>
</dbReference>
<dbReference type="FunFam" id="3.20.20.70:FF:000016">
    <property type="entry name" value="Triosephosphate isomerase"/>
    <property type="match status" value="1"/>
</dbReference>
<dbReference type="GO" id="GO:0006096">
    <property type="term" value="P:glycolytic process"/>
    <property type="evidence" value="ECO:0007669"/>
    <property type="project" value="UniProtKB-UniRule"/>
</dbReference>
<evidence type="ECO:0000313" key="10">
    <source>
        <dbReference type="Proteomes" id="UP000276260"/>
    </source>
</evidence>
<feature type="binding site" evidence="7">
    <location>
        <begin position="11"/>
        <end position="13"/>
    </location>
    <ligand>
        <name>substrate</name>
    </ligand>
</feature>
<dbReference type="EMBL" id="RRCF01000004">
    <property type="protein sequence ID" value="RRJ19396.1"/>
    <property type="molecule type" value="Genomic_DNA"/>
</dbReference>
<dbReference type="GO" id="GO:0006094">
    <property type="term" value="P:gluconeogenesis"/>
    <property type="evidence" value="ECO:0007669"/>
    <property type="project" value="UniProtKB-UniRule"/>
</dbReference>
<comment type="function">
    <text evidence="7">Involved in the gluconeogenesis. Catalyzes stereospecifically the conversion of dihydroxyacetone phosphate (DHAP) to D-glyceraldehyde-3-phosphate (G3P).</text>
</comment>
<dbReference type="GO" id="GO:0004807">
    <property type="term" value="F:triose-phosphate isomerase activity"/>
    <property type="evidence" value="ECO:0007669"/>
    <property type="project" value="UniProtKB-UniRule"/>
</dbReference>
<dbReference type="UniPathway" id="UPA00138"/>
<sequence>MRQRKPLVVANWKMNGSFDLVQQMSAALSVLTQPLPDILICPPVILLPHFPKHPNYLLGAQNVSEQLAGAFTGEISADMLRAAAASYVIVGHSERRTLYGEQDAVISQKVKVAIDSGLTPILCVGESLVQREEEKTLQVLARQLDAVYAAQPHLLAHSVVSYEPIWAIGTGRTATPEQAQQVHQFIRQHLAQYDAQAANELRIIYGGSVTAANCEALFAEADIDGALIGGASLKVADFSAICTMAKDS</sequence>
<keyword evidence="5 7" id="KW-0324">Glycolysis</keyword>
<feature type="binding site" evidence="7">
    <location>
        <position position="208"/>
    </location>
    <ligand>
        <name>substrate</name>
    </ligand>
</feature>
<feature type="binding site" evidence="7">
    <location>
        <position position="169"/>
    </location>
    <ligand>
        <name>substrate</name>
    </ligand>
</feature>
<dbReference type="EC" id="5.3.1.1" evidence="7 8"/>
<dbReference type="AlphaFoldDB" id="A0A3P3QDW3"/>
<dbReference type="Gene3D" id="3.20.20.70">
    <property type="entry name" value="Aldolase class I"/>
    <property type="match status" value="1"/>
</dbReference>
<feature type="active site" description="Proton acceptor" evidence="7">
    <location>
        <position position="163"/>
    </location>
</feature>
<keyword evidence="3 7" id="KW-0312">Gluconeogenesis</keyword>
<dbReference type="GO" id="GO:0005829">
    <property type="term" value="C:cytosol"/>
    <property type="evidence" value="ECO:0007669"/>
    <property type="project" value="TreeGrafter"/>
</dbReference>
<dbReference type="UniPathway" id="UPA00109">
    <property type="reaction ID" value="UER00189"/>
</dbReference>
<evidence type="ECO:0000256" key="4">
    <source>
        <dbReference type="ARBA" id="ARBA00022490"/>
    </source>
</evidence>
<dbReference type="InterPro" id="IPR013785">
    <property type="entry name" value="Aldolase_TIM"/>
</dbReference>
<dbReference type="HAMAP" id="MF_00147_B">
    <property type="entry name" value="TIM_B"/>
    <property type="match status" value="1"/>
</dbReference>
<proteinExistence type="inferred from homology"/>
<dbReference type="CDD" id="cd00311">
    <property type="entry name" value="TIM"/>
    <property type="match status" value="1"/>
</dbReference>
<dbReference type="SUPFAM" id="SSF51351">
    <property type="entry name" value="Triosephosphate isomerase (TIM)"/>
    <property type="match status" value="1"/>
</dbReference>
<dbReference type="Proteomes" id="UP000276260">
    <property type="component" value="Unassembled WGS sequence"/>
</dbReference>
<dbReference type="InterPro" id="IPR000652">
    <property type="entry name" value="Triosephosphate_isomerase"/>
</dbReference>
<keyword evidence="6 7" id="KW-0413">Isomerase</keyword>
<dbReference type="PANTHER" id="PTHR21139">
    <property type="entry name" value="TRIOSEPHOSPHATE ISOMERASE"/>
    <property type="match status" value="1"/>
</dbReference>
<comment type="similarity">
    <text evidence="2 7 8">Belongs to the triosephosphate isomerase family.</text>
</comment>
<keyword evidence="10" id="KW-1185">Reference proteome</keyword>
<comment type="subunit">
    <text evidence="7 8">Homodimer.</text>
</comment>
<dbReference type="PROSITE" id="PS51440">
    <property type="entry name" value="TIM_2"/>
    <property type="match status" value="1"/>
</dbReference>
<evidence type="ECO:0000256" key="7">
    <source>
        <dbReference type="HAMAP-Rule" id="MF_00147"/>
    </source>
</evidence>
<evidence type="ECO:0000313" key="9">
    <source>
        <dbReference type="EMBL" id="RRJ19396.1"/>
    </source>
</evidence>
<comment type="catalytic activity">
    <reaction evidence="7 8">
        <text>D-glyceraldehyde 3-phosphate = dihydroxyacetone phosphate</text>
        <dbReference type="Rhea" id="RHEA:18585"/>
        <dbReference type="ChEBI" id="CHEBI:57642"/>
        <dbReference type="ChEBI" id="CHEBI:59776"/>
        <dbReference type="EC" id="5.3.1.1"/>
    </reaction>
</comment>
<dbReference type="RefSeq" id="WP_046519459.1">
    <property type="nucleotide sequence ID" value="NZ_LAVS01000012.1"/>
</dbReference>
<dbReference type="InterPro" id="IPR035990">
    <property type="entry name" value="TIM_sf"/>
</dbReference>
<evidence type="ECO:0000256" key="5">
    <source>
        <dbReference type="ARBA" id="ARBA00023152"/>
    </source>
</evidence>
<feature type="binding site" evidence="7">
    <location>
        <begin position="229"/>
        <end position="230"/>
    </location>
    <ligand>
        <name>substrate</name>
    </ligand>
</feature>
<organism evidence="9 10">
    <name type="scientific">Rheinheimera mesophila</name>
    <dbReference type="NCBI Taxonomy" id="1547515"/>
    <lineage>
        <taxon>Bacteria</taxon>
        <taxon>Pseudomonadati</taxon>
        <taxon>Pseudomonadota</taxon>
        <taxon>Gammaproteobacteria</taxon>
        <taxon>Chromatiales</taxon>
        <taxon>Chromatiaceae</taxon>
        <taxon>Rheinheimera</taxon>
    </lineage>
</organism>
<gene>
    <name evidence="7" type="primary">tpiA</name>
    <name evidence="9" type="ORF">EIK76_13095</name>
</gene>
<protein>
    <recommendedName>
        <fullName evidence="7 8">Triosephosphate isomerase</fullName>
        <shortName evidence="7">TIM</shortName>
        <shortName evidence="7">TPI</shortName>
        <ecNumber evidence="7 8">5.3.1.1</ecNumber>
    </recommendedName>
    <alternativeName>
        <fullName evidence="7">Triose-phosphate isomerase</fullName>
    </alternativeName>
</protein>
<dbReference type="InterPro" id="IPR022896">
    <property type="entry name" value="TrioseP_Isoase_bac/euk"/>
</dbReference>